<dbReference type="PANTHER" id="PTHR12945">
    <property type="entry name" value="TRANSLATION INITIATION FACTOR EIF3-RELATED"/>
    <property type="match status" value="1"/>
</dbReference>
<evidence type="ECO:0000256" key="5">
    <source>
        <dbReference type="ARBA" id="ARBA00023242"/>
    </source>
</evidence>
<comment type="caution">
    <text evidence="7">The sequence shown here is derived from an EMBL/GenBank/DDBJ whole genome shotgun (WGS) entry which is preliminary data.</text>
</comment>
<evidence type="ECO:0000256" key="3">
    <source>
        <dbReference type="ARBA" id="ARBA00021704"/>
    </source>
</evidence>
<dbReference type="GO" id="GO:0005634">
    <property type="term" value="C:nucleus"/>
    <property type="evidence" value="ECO:0007669"/>
    <property type="project" value="UniProtKB-SubCell"/>
</dbReference>
<comment type="similarity">
    <text evidence="2 6">Belongs to the TRM6/GCD10 family.</text>
</comment>
<gene>
    <name evidence="7" type="primary">YNL062C</name>
    <name evidence="7" type="ORF">SKUD_159602</name>
</gene>
<proteinExistence type="inferred from homology"/>
<keyword evidence="5 6" id="KW-0539">Nucleus</keyword>
<reference evidence="8" key="2">
    <citation type="journal article" date="2011" name="G3 (Bethesda)">
        <title>The awesome power of yeast evolutionary genetics: New genome sequences and strain resources for the Saccharomyces sensu stricto genus.</title>
        <authorList>
            <person name="Scannell D.R."/>
            <person name="Zill O.A."/>
            <person name="Rokas A."/>
            <person name="Payen C."/>
            <person name="Dunham M.J."/>
            <person name="Eisen M.B."/>
            <person name="Rine J."/>
            <person name="Johnston M."/>
            <person name="Hittinger C.T."/>
        </authorList>
    </citation>
    <scope>GENOME REANNOTATION</scope>
    <source>
        <strain evidence="8">ATCC MYA-4449 / AS 2.2408 / CBS 8840 / NBRC 1802 / NCYC 2889</strain>
    </source>
</reference>
<comment type="subcellular location">
    <subcellularLocation>
        <location evidence="1 6">Nucleus</location>
    </subcellularLocation>
</comment>
<organism evidence="7 8">
    <name type="scientific">Saccharomyces kudriavzevii (strain ATCC MYA-4449 / AS 2.2408 / CBS 8840 / NBRC 1802 / NCYC 2889)</name>
    <name type="common">Yeast</name>
    <dbReference type="NCBI Taxonomy" id="226230"/>
    <lineage>
        <taxon>Eukaryota</taxon>
        <taxon>Fungi</taxon>
        <taxon>Dikarya</taxon>
        <taxon>Ascomycota</taxon>
        <taxon>Saccharomycotina</taxon>
        <taxon>Saccharomycetes</taxon>
        <taxon>Saccharomycetales</taxon>
        <taxon>Saccharomycetaceae</taxon>
        <taxon>Saccharomyces</taxon>
    </lineage>
</organism>
<name>J8QGL5_SACK1</name>
<dbReference type="InterPro" id="IPR017423">
    <property type="entry name" value="TRM6"/>
</dbReference>
<dbReference type="Proteomes" id="UP000002753">
    <property type="component" value="Unassembled WGS sequence"/>
</dbReference>
<evidence type="ECO:0000256" key="4">
    <source>
        <dbReference type="ARBA" id="ARBA00022694"/>
    </source>
</evidence>
<keyword evidence="8" id="KW-1185">Reference proteome</keyword>
<evidence type="ECO:0000256" key="1">
    <source>
        <dbReference type="ARBA" id="ARBA00004123"/>
    </source>
</evidence>
<evidence type="ECO:0000313" key="7">
    <source>
        <dbReference type="EMBL" id="EJT44879.1"/>
    </source>
</evidence>
<reference evidence="7 8" key="1">
    <citation type="journal article" date="2003" name="Science">
        <title>Finding functional features in Saccharomyces genomes by phylogenetic footprinting.</title>
        <authorList>
            <person name="Cliften P.F."/>
            <person name="Sudarsanam P."/>
            <person name="Desikan A."/>
            <person name="Fulton L."/>
            <person name="Fulton B."/>
            <person name="Majors J."/>
            <person name="Waterston R."/>
            <person name="Cohen B.A."/>
            <person name="Johnston M."/>
        </authorList>
    </citation>
    <scope>NUCLEOTIDE SEQUENCE [LARGE SCALE GENOMIC DNA]</scope>
    <source>
        <strain evidence="8">ATCC MYA-4449 / AS 2.2408 / CBS 8840 / NBRC 1802 / NCYC 2889</strain>
    </source>
</reference>
<keyword evidence="4 6" id="KW-0819">tRNA processing</keyword>
<dbReference type="STRING" id="226230.J8QGL5"/>
<comment type="function">
    <text evidence="6">Substrate-binding subunit of tRNA (adenine-N1-)-methyltransferase, which catalyzes the formation of N1-methyladenine at position 58 (m1A58) in initiator methionyl-tRNA.</text>
</comment>
<dbReference type="Pfam" id="PF04189">
    <property type="entry name" value="Gcd10p"/>
    <property type="match status" value="1"/>
</dbReference>
<dbReference type="GO" id="GO:0030488">
    <property type="term" value="P:tRNA methylation"/>
    <property type="evidence" value="ECO:0007669"/>
    <property type="project" value="InterPro"/>
</dbReference>
<accession>J8QGL5</accession>
<dbReference type="AlphaFoldDB" id="J8QGL5"/>
<evidence type="ECO:0000313" key="8">
    <source>
        <dbReference type="Proteomes" id="UP000002753"/>
    </source>
</evidence>
<dbReference type="HOGENOM" id="CLU_010916_1_0_1"/>
<dbReference type="PANTHER" id="PTHR12945:SF0">
    <property type="entry name" value="TRNA (ADENINE(58)-N(1))-METHYLTRANSFERASE NON-CATALYTIC SUBUNIT TRM6"/>
    <property type="match status" value="1"/>
</dbReference>
<evidence type="ECO:0000256" key="2">
    <source>
        <dbReference type="ARBA" id="ARBA00008320"/>
    </source>
</evidence>
<dbReference type="GO" id="GO:0031515">
    <property type="term" value="C:tRNA (m1A) methyltransferase complex"/>
    <property type="evidence" value="ECO:0007669"/>
    <property type="project" value="UniProtKB-UniRule"/>
</dbReference>
<dbReference type="EMBL" id="AACI03000142">
    <property type="protein sequence ID" value="EJT44879.1"/>
    <property type="molecule type" value="Genomic_DNA"/>
</dbReference>
<evidence type="ECO:0000256" key="6">
    <source>
        <dbReference type="PIRNR" id="PIRNR038170"/>
    </source>
</evidence>
<sequence>MDTLTTIAFDQHVIVRLPSKNHKIVELKPNTSISLGKFGAFEVNDIIGYPFGLTFEIYYDNEEVSADEKKDSKPKNKIPIGKVRLLSQGVNDENNDKEDCLSETTLSIKEKSVSVELSSIDSSATNQNLVNMGSKAQELTIEEIEKMKQESLSSKEIIDKIIKSHKSFHNKTVYSQEKYLNRKKQKFAKYFTVEYLSSSNLLQFLIDKGDIQRVLDMSQESMGMLLNLANIQSGGSYLCMDETGGLLVYFLLERMFGGDNESKSKGKVVVIHENEHANLDLLKFANYSEKFIKEHVHTISLLDFFEPPTLDEIQERFTPLPKEEARALKGGKKNSYYRRLRWYNTQLQILELTGTFLYDGLVVATTLHLPSVVPKLAERVHGSRPIVCYGQFKETLLELAHTLYSDLRFLAPSILETRCRPYQSVRGKLHPLMTMKGGGGYLIWCHRVIPAPEPTLEGTAVVETSNATIEHDIKKQKIYIRVKRFYFDNLPRNM</sequence>
<comment type="subunit">
    <text evidence="6">Heterotetramer.</text>
</comment>
<protein>
    <recommendedName>
        <fullName evidence="3 6">tRNA (adenine(58)-N(1))-methyltransferase non-catalytic subunit TRM6</fullName>
    </recommendedName>
</protein>
<dbReference type="PIRSF" id="PIRSF038170">
    <property type="entry name" value="tRNA_m1A_mtfrase"/>
    <property type="match status" value="1"/>
</dbReference>